<dbReference type="Proteomes" id="UP000266841">
    <property type="component" value="Unassembled WGS sequence"/>
</dbReference>
<proteinExistence type="predicted"/>
<feature type="region of interest" description="Disordered" evidence="1">
    <location>
        <begin position="84"/>
        <end position="111"/>
    </location>
</feature>
<protein>
    <submittedName>
        <fullName evidence="2">Uncharacterized protein</fullName>
    </submittedName>
</protein>
<dbReference type="AlphaFoldDB" id="K0SJQ0"/>
<gene>
    <name evidence="2" type="ORF">THAOC_12544</name>
</gene>
<dbReference type="EMBL" id="AGNL01014814">
    <property type="protein sequence ID" value="EJK66533.1"/>
    <property type="molecule type" value="Genomic_DNA"/>
</dbReference>
<evidence type="ECO:0000256" key="1">
    <source>
        <dbReference type="SAM" id="MobiDB-lite"/>
    </source>
</evidence>
<feature type="non-terminal residue" evidence="2">
    <location>
        <position position="1"/>
    </location>
</feature>
<comment type="caution">
    <text evidence="2">The sequence shown here is derived from an EMBL/GenBank/DDBJ whole genome shotgun (WGS) entry which is preliminary data.</text>
</comment>
<feature type="region of interest" description="Disordered" evidence="1">
    <location>
        <begin position="1"/>
        <end position="46"/>
    </location>
</feature>
<evidence type="ECO:0000313" key="2">
    <source>
        <dbReference type="EMBL" id="EJK66533.1"/>
    </source>
</evidence>
<accession>K0SJQ0</accession>
<feature type="compositionally biased region" description="Basic residues" evidence="1">
    <location>
        <begin position="1"/>
        <end position="16"/>
    </location>
</feature>
<sequence length="187" mass="19673">PYVRPNKWKGPPRKAKGPTGPGGPTQLAPVLATAGSPSSPSVPPKEFRPVMRRVKHGEANCSSTTSLHRTAVGNIESKLIDEFTPAAASSDPQIRTRTGGQPTEGLSSIPHPTSVAAGFYRNAVINGSGTSAGRARLTMSEFAVAPARLLKALHVLMQDLFSASPLGDVFMPKSELDFSQFLALSSI</sequence>
<evidence type="ECO:0000313" key="3">
    <source>
        <dbReference type="Proteomes" id="UP000266841"/>
    </source>
</evidence>
<feature type="compositionally biased region" description="Polar residues" evidence="1">
    <location>
        <begin position="90"/>
        <end position="106"/>
    </location>
</feature>
<organism evidence="2 3">
    <name type="scientific">Thalassiosira oceanica</name>
    <name type="common">Marine diatom</name>
    <dbReference type="NCBI Taxonomy" id="159749"/>
    <lineage>
        <taxon>Eukaryota</taxon>
        <taxon>Sar</taxon>
        <taxon>Stramenopiles</taxon>
        <taxon>Ochrophyta</taxon>
        <taxon>Bacillariophyta</taxon>
        <taxon>Coscinodiscophyceae</taxon>
        <taxon>Thalassiosirophycidae</taxon>
        <taxon>Thalassiosirales</taxon>
        <taxon>Thalassiosiraceae</taxon>
        <taxon>Thalassiosira</taxon>
    </lineage>
</organism>
<keyword evidence="3" id="KW-1185">Reference proteome</keyword>
<name>K0SJQ0_THAOC</name>
<reference evidence="2 3" key="1">
    <citation type="journal article" date="2012" name="Genome Biol.">
        <title>Genome and low-iron response of an oceanic diatom adapted to chronic iron limitation.</title>
        <authorList>
            <person name="Lommer M."/>
            <person name="Specht M."/>
            <person name="Roy A.S."/>
            <person name="Kraemer L."/>
            <person name="Andreson R."/>
            <person name="Gutowska M.A."/>
            <person name="Wolf J."/>
            <person name="Bergner S.V."/>
            <person name="Schilhabel M.B."/>
            <person name="Klostermeier U.C."/>
            <person name="Beiko R.G."/>
            <person name="Rosenstiel P."/>
            <person name="Hippler M."/>
            <person name="Laroche J."/>
        </authorList>
    </citation>
    <scope>NUCLEOTIDE SEQUENCE [LARGE SCALE GENOMIC DNA]</scope>
    <source>
        <strain evidence="2 3">CCMP1005</strain>
    </source>
</reference>